<organism evidence="1 2">
    <name type="scientific">Arthrobacter alpinus</name>
    <dbReference type="NCBI Taxonomy" id="656366"/>
    <lineage>
        <taxon>Bacteria</taxon>
        <taxon>Bacillati</taxon>
        <taxon>Actinomycetota</taxon>
        <taxon>Actinomycetes</taxon>
        <taxon>Micrococcales</taxon>
        <taxon>Micrococcaceae</taxon>
        <taxon>Arthrobacter</taxon>
    </lineage>
</organism>
<protein>
    <submittedName>
        <fullName evidence="1">Uncharacterized protein</fullName>
    </submittedName>
</protein>
<accession>A0A0M5LXA8</accession>
<evidence type="ECO:0000313" key="2">
    <source>
        <dbReference type="Proteomes" id="UP000062833"/>
    </source>
</evidence>
<dbReference type="EMBL" id="CP012677">
    <property type="protein sequence ID" value="ALE91587.1"/>
    <property type="molecule type" value="Genomic_DNA"/>
</dbReference>
<dbReference type="PATRIC" id="fig|656366.3.peg.716"/>
<keyword evidence="2" id="KW-1185">Reference proteome</keyword>
<sequence length="61" mass="7194">MREGTMSDGFGSQLWWSGTILETGDEVMALRIKTQPLARHIYQAHPYRTDRQQSWPVHEHR</sequence>
<dbReference type="AlphaFoldDB" id="A0A0M5LXA8"/>
<evidence type="ECO:0000313" key="1">
    <source>
        <dbReference type="EMBL" id="ALE91587.1"/>
    </source>
</evidence>
<dbReference type="KEGG" id="aaq:AOC05_03255"/>
<name>A0A0M5LXA8_9MICC</name>
<proteinExistence type="predicted"/>
<reference evidence="2" key="1">
    <citation type="submission" date="2015-09" db="EMBL/GenBank/DDBJ databases">
        <title>Complete genome of Arthrobacter alpinus strain R3.8.</title>
        <authorList>
            <person name="See-Too W.S."/>
            <person name="Chan K.G."/>
        </authorList>
    </citation>
    <scope>NUCLEOTIDE SEQUENCE [LARGE SCALE GENOMIC DNA]</scope>
    <source>
        <strain evidence="2">R3.8</strain>
    </source>
</reference>
<dbReference type="Proteomes" id="UP000062833">
    <property type="component" value="Chromosome"/>
</dbReference>
<gene>
    <name evidence="1" type="ORF">AOC05_03255</name>
</gene>